<dbReference type="AlphaFoldDB" id="A0A835YR01"/>
<dbReference type="PROSITE" id="PS50294">
    <property type="entry name" value="WD_REPEATS_REGION"/>
    <property type="match status" value="2"/>
</dbReference>
<dbReference type="GO" id="GO:1905786">
    <property type="term" value="P:positive regulation of anaphase-promoting complex-dependent catabolic process"/>
    <property type="evidence" value="ECO:0007669"/>
    <property type="project" value="TreeGrafter"/>
</dbReference>
<keyword evidence="3" id="KW-0677">Repeat</keyword>
<dbReference type="SUPFAM" id="SSF50978">
    <property type="entry name" value="WD40 repeat-like"/>
    <property type="match status" value="1"/>
</dbReference>
<evidence type="ECO:0000313" key="8">
    <source>
        <dbReference type="EMBL" id="KAG5179541.1"/>
    </source>
</evidence>
<feature type="region of interest" description="Disordered" evidence="6">
    <location>
        <begin position="105"/>
        <end position="136"/>
    </location>
</feature>
<dbReference type="Gene3D" id="2.130.10.10">
    <property type="entry name" value="YVTN repeat-like/Quinoprotein amine dehydrogenase"/>
    <property type="match status" value="1"/>
</dbReference>
<organism evidence="8 9">
    <name type="scientific">Tribonema minus</name>
    <dbReference type="NCBI Taxonomy" id="303371"/>
    <lineage>
        <taxon>Eukaryota</taxon>
        <taxon>Sar</taxon>
        <taxon>Stramenopiles</taxon>
        <taxon>Ochrophyta</taxon>
        <taxon>PX clade</taxon>
        <taxon>Xanthophyceae</taxon>
        <taxon>Tribonematales</taxon>
        <taxon>Tribonemataceae</taxon>
        <taxon>Tribonema</taxon>
    </lineage>
</organism>
<proteinExistence type="inferred from homology"/>
<dbReference type="PANTHER" id="PTHR19918:SF1">
    <property type="entry name" value="FIZZY-RELATED PROTEIN HOMOLOG"/>
    <property type="match status" value="1"/>
</dbReference>
<dbReference type="PANTHER" id="PTHR19918">
    <property type="entry name" value="CELL DIVISION CYCLE 20 CDC20 FIZZY -RELATED"/>
    <property type="match status" value="1"/>
</dbReference>
<dbReference type="OrthoDB" id="10263272at2759"/>
<name>A0A835YR01_9STRA</name>
<dbReference type="InterPro" id="IPR019775">
    <property type="entry name" value="WD40_repeat_CS"/>
</dbReference>
<dbReference type="InterPro" id="IPR036322">
    <property type="entry name" value="WD40_repeat_dom_sf"/>
</dbReference>
<dbReference type="Proteomes" id="UP000664859">
    <property type="component" value="Unassembled WGS sequence"/>
</dbReference>
<dbReference type="InterPro" id="IPR001680">
    <property type="entry name" value="WD40_rpt"/>
</dbReference>
<dbReference type="SMART" id="SM00320">
    <property type="entry name" value="WD40"/>
    <property type="match status" value="6"/>
</dbReference>
<feature type="region of interest" description="Disordered" evidence="6">
    <location>
        <begin position="1"/>
        <end position="34"/>
    </location>
</feature>
<gene>
    <name evidence="8" type="ORF">JKP88DRAFT_264240</name>
</gene>
<dbReference type="PROSITE" id="PS50082">
    <property type="entry name" value="WD_REPEATS_2"/>
    <property type="match status" value="3"/>
</dbReference>
<feature type="repeat" description="WD" evidence="5">
    <location>
        <begin position="396"/>
        <end position="437"/>
    </location>
</feature>
<keyword evidence="4" id="KW-0131">Cell cycle</keyword>
<dbReference type="PROSITE" id="PS00678">
    <property type="entry name" value="WD_REPEATS_1"/>
    <property type="match status" value="2"/>
</dbReference>
<dbReference type="CDD" id="cd00200">
    <property type="entry name" value="WD40"/>
    <property type="match status" value="1"/>
</dbReference>
<evidence type="ECO:0000313" key="9">
    <source>
        <dbReference type="Proteomes" id="UP000664859"/>
    </source>
</evidence>
<feature type="repeat" description="WD" evidence="5">
    <location>
        <begin position="308"/>
        <end position="349"/>
    </location>
</feature>
<dbReference type="InterPro" id="IPR015943">
    <property type="entry name" value="WD40/YVTN_repeat-like_dom_sf"/>
</dbReference>
<sequence length="584" mass="61952">MAPTTNETPTTPSTSRTAPTSWSVTSSGRRKISKEYTDRLGGAYAAAARTPMSAGPFGSPLAGEVSVGKRIRLDFTDRDDDMDIADGGGTAMHDSPDKVRPAFATPQKPRTPATPQVPFLSPGHTLPGGGGESTERRLGQGIAVYSDRFIPSRSASRLGHFDDDTADENDQPGMPERGFKGDTPSAALPASGLPGDRSAGAAAAAAVATGPITTRSTPSSATILNGLLRTQLLGEREAGGGGGVLHFKAQRQSYEDDVPFKILDAPQLADDFYLSLVDWSAQNVLAVALGAAVYLWSACTSKVTRLCELGTSDSITSVAWTQRGSHLAIATSNGEVQLWDAAAQKQASAARVRTMMGHSGRIGSMSWFGPTLATGGRDKCIYLRDTRAREHFTSKLTGHRQEVCGLKWSPDGQQIASGGNDNKLLIWTAHSTTPLLRFAEHKAAVKAIAWSPHQGGLLASGGGTADMTIRFWNTTTAMPLQSVDTGSQVCNLAWSKNVNEIVSTHGYSLNQVILWRYPSMTKVATLTGHTLRVLYLAMAPDGQTVVTGAGDETLRFWNVFPGPKNKDGRRAGTSLLFPAGAEVR</sequence>
<accession>A0A835YR01</accession>
<dbReference type="GO" id="GO:0010997">
    <property type="term" value="F:anaphase-promoting complex binding"/>
    <property type="evidence" value="ECO:0007669"/>
    <property type="project" value="InterPro"/>
</dbReference>
<protein>
    <submittedName>
        <fullName evidence="8">WD40-repeat-containing domain protein</fullName>
    </submittedName>
</protein>
<dbReference type="Pfam" id="PF24807">
    <property type="entry name" value="WD40_CDC20-Fz"/>
    <property type="match status" value="1"/>
</dbReference>
<evidence type="ECO:0000256" key="4">
    <source>
        <dbReference type="ARBA" id="ARBA00023306"/>
    </source>
</evidence>
<dbReference type="GO" id="GO:0005680">
    <property type="term" value="C:anaphase-promoting complex"/>
    <property type="evidence" value="ECO:0007669"/>
    <property type="project" value="TreeGrafter"/>
</dbReference>
<evidence type="ECO:0000259" key="7">
    <source>
        <dbReference type="Pfam" id="PF24807"/>
    </source>
</evidence>
<feature type="region of interest" description="Disordered" evidence="6">
    <location>
        <begin position="155"/>
        <end position="195"/>
    </location>
</feature>
<comment type="caution">
    <text evidence="8">The sequence shown here is derived from an EMBL/GenBank/DDBJ whole genome shotgun (WGS) entry which is preliminary data.</text>
</comment>
<evidence type="ECO:0000256" key="2">
    <source>
        <dbReference type="ARBA" id="ARBA00022574"/>
    </source>
</evidence>
<feature type="compositionally biased region" description="Low complexity" evidence="6">
    <location>
        <begin position="1"/>
        <end position="23"/>
    </location>
</feature>
<keyword evidence="9" id="KW-1185">Reference proteome</keyword>
<evidence type="ECO:0000256" key="1">
    <source>
        <dbReference type="ARBA" id="ARBA00006445"/>
    </source>
</evidence>
<feature type="domain" description="CDC20/Fizzy WD40" evidence="7">
    <location>
        <begin position="263"/>
        <end position="557"/>
    </location>
</feature>
<dbReference type="InterPro" id="IPR056150">
    <property type="entry name" value="WD40_CDC20-Fz"/>
</dbReference>
<keyword evidence="2 5" id="KW-0853">WD repeat</keyword>
<evidence type="ECO:0000256" key="6">
    <source>
        <dbReference type="SAM" id="MobiDB-lite"/>
    </source>
</evidence>
<evidence type="ECO:0000256" key="3">
    <source>
        <dbReference type="ARBA" id="ARBA00022737"/>
    </source>
</evidence>
<feature type="repeat" description="WD" evidence="5">
    <location>
        <begin position="526"/>
        <end position="559"/>
    </location>
</feature>
<comment type="similarity">
    <text evidence="1">Belongs to the WD repeat CDC20/Fizzy family.</text>
</comment>
<dbReference type="EMBL" id="JAFCMP010000457">
    <property type="protein sequence ID" value="KAG5179541.1"/>
    <property type="molecule type" value="Genomic_DNA"/>
</dbReference>
<reference evidence="8" key="1">
    <citation type="submission" date="2021-02" db="EMBL/GenBank/DDBJ databases">
        <title>First Annotated Genome of the Yellow-green Alga Tribonema minus.</title>
        <authorList>
            <person name="Mahan K.M."/>
        </authorList>
    </citation>
    <scope>NUCLEOTIDE SEQUENCE</scope>
    <source>
        <strain evidence="8">UTEX B ZZ1240</strain>
    </source>
</reference>
<dbReference type="GO" id="GO:1990757">
    <property type="term" value="F:ubiquitin ligase activator activity"/>
    <property type="evidence" value="ECO:0007669"/>
    <property type="project" value="TreeGrafter"/>
</dbReference>
<evidence type="ECO:0000256" key="5">
    <source>
        <dbReference type="PROSITE-ProRule" id="PRU00221"/>
    </source>
</evidence>
<dbReference type="GO" id="GO:0031145">
    <property type="term" value="P:anaphase-promoting complex-dependent catabolic process"/>
    <property type="evidence" value="ECO:0007669"/>
    <property type="project" value="TreeGrafter"/>
</dbReference>
<dbReference type="InterPro" id="IPR033010">
    <property type="entry name" value="Cdc20/Fizzy"/>
</dbReference>